<dbReference type="PROSITE" id="PS51399">
    <property type="entry name" value="SEP"/>
    <property type="match status" value="2"/>
</dbReference>
<feature type="domain" description="SEP" evidence="3">
    <location>
        <begin position="189"/>
        <end position="253"/>
    </location>
</feature>
<dbReference type="CDD" id="cd01770">
    <property type="entry name" value="UBX_UBXN2"/>
    <property type="match status" value="1"/>
</dbReference>
<dbReference type="SUPFAM" id="SSF46934">
    <property type="entry name" value="UBA-like"/>
    <property type="match status" value="1"/>
</dbReference>
<feature type="domain" description="SEP" evidence="3">
    <location>
        <begin position="342"/>
        <end position="406"/>
    </location>
</feature>
<reference evidence="6" key="1">
    <citation type="submission" date="2012-05" db="EMBL/GenBank/DDBJ databases">
        <title>Whole Genome Assembly of Lutzomyia longipalpis.</title>
        <authorList>
            <person name="Richards S."/>
            <person name="Qu C."/>
            <person name="Dillon R."/>
            <person name="Worley K."/>
            <person name="Scherer S."/>
            <person name="Batterton M."/>
            <person name="Taylor A."/>
            <person name="Hawes A."/>
            <person name="Hernandez B."/>
            <person name="Kovar C."/>
            <person name="Mandapat C."/>
            <person name="Pham C."/>
            <person name="Qu C."/>
            <person name="Jing C."/>
            <person name="Bess C."/>
            <person name="Bandaranaike D."/>
            <person name="Ngo D."/>
            <person name="Ongeri F."/>
            <person name="Arias F."/>
            <person name="Lara F."/>
            <person name="Weissenberger G."/>
            <person name="Kamau G."/>
            <person name="Han H."/>
            <person name="Shen H."/>
            <person name="Dinh H."/>
            <person name="Khalil I."/>
            <person name="Jones J."/>
            <person name="Shafer J."/>
            <person name="Jayaseelan J."/>
            <person name="Quiroz J."/>
            <person name="Blankenburg K."/>
            <person name="Nguyen L."/>
            <person name="Jackson L."/>
            <person name="Francisco L."/>
            <person name="Tang L.-Y."/>
            <person name="Pu L.-L."/>
            <person name="Perales L."/>
            <person name="Lorensuhewa L."/>
            <person name="Munidasa M."/>
            <person name="Coyle M."/>
            <person name="Taylor M."/>
            <person name="Puazo M."/>
            <person name="Firestine M."/>
            <person name="Scheel M."/>
            <person name="Javaid M."/>
            <person name="Wang M."/>
            <person name="Li M."/>
            <person name="Tabassum N."/>
            <person name="Saada N."/>
            <person name="Osuji N."/>
            <person name="Aqrawi P."/>
            <person name="Fu Q."/>
            <person name="Thornton R."/>
            <person name="Raj R."/>
            <person name="Goodspeed R."/>
            <person name="Mata R."/>
            <person name="Najjar R."/>
            <person name="Gubbala S."/>
            <person name="Lee S."/>
            <person name="Denson S."/>
            <person name="Patil S."/>
            <person name="Macmil S."/>
            <person name="Qi S."/>
            <person name="Matskevitch T."/>
            <person name="Palculict T."/>
            <person name="Mathew T."/>
            <person name="Vee V."/>
            <person name="Velamala V."/>
            <person name="Korchina V."/>
            <person name="Cai W."/>
            <person name="Liu W."/>
            <person name="Dai W."/>
            <person name="Zou X."/>
            <person name="Zhu Y."/>
            <person name="Zhang Y."/>
            <person name="Wu Y.-Q."/>
            <person name="Xin Y."/>
            <person name="Nazarath L."/>
            <person name="Kovar C."/>
            <person name="Han Y."/>
            <person name="Muzny D."/>
            <person name="Gibbs R."/>
        </authorList>
    </citation>
    <scope>NUCLEOTIDE SEQUENCE [LARGE SCALE GENOMIC DNA]</scope>
    <source>
        <strain evidence="6">Jacobina</strain>
    </source>
</reference>
<dbReference type="EMBL" id="AJWK01033473">
    <property type="status" value="NOT_ANNOTATED_CDS"/>
    <property type="molecule type" value="Genomic_DNA"/>
</dbReference>
<dbReference type="GO" id="GO:0031468">
    <property type="term" value="P:nuclear membrane reassembly"/>
    <property type="evidence" value="ECO:0007669"/>
    <property type="project" value="TreeGrafter"/>
</dbReference>
<dbReference type="Pfam" id="PF00789">
    <property type="entry name" value="UBX"/>
    <property type="match status" value="1"/>
</dbReference>
<feature type="region of interest" description="Disordered" evidence="1">
    <location>
        <begin position="254"/>
        <end position="311"/>
    </location>
</feature>
<keyword evidence="6" id="KW-1185">Reference proteome</keyword>
<dbReference type="Gene3D" id="1.10.8.10">
    <property type="entry name" value="DNA helicase RuvA subunit, C-terminal domain"/>
    <property type="match status" value="1"/>
</dbReference>
<feature type="compositionally biased region" description="Acidic residues" evidence="1">
    <location>
        <begin position="49"/>
        <end position="63"/>
    </location>
</feature>
<proteinExistence type="predicted"/>
<dbReference type="CDD" id="cd14348">
    <property type="entry name" value="UBA_p47"/>
    <property type="match status" value="1"/>
</dbReference>
<dbReference type="GO" id="GO:0005634">
    <property type="term" value="C:nucleus"/>
    <property type="evidence" value="ECO:0007669"/>
    <property type="project" value="TreeGrafter"/>
</dbReference>
<dbReference type="EMBL" id="GITU01007461">
    <property type="protein sequence ID" value="MBC1176164.1"/>
    <property type="molecule type" value="Transcribed_RNA"/>
</dbReference>
<dbReference type="GO" id="GO:0043130">
    <property type="term" value="F:ubiquitin binding"/>
    <property type="evidence" value="ECO:0007669"/>
    <property type="project" value="TreeGrafter"/>
</dbReference>
<protein>
    <submittedName>
        <fullName evidence="4">Protein tyrosine phosphatase shp1/cofactor for p97 atpase-mediated vesicle membrane fusion</fullName>
    </submittedName>
</protein>
<evidence type="ECO:0000259" key="2">
    <source>
        <dbReference type="PROSITE" id="PS50033"/>
    </source>
</evidence>
<dbReference type="PANTHER" id="PTHR23333">
    <property type="entry name" value="UBX DOMAIN CONTAINING PROTEIN"/>
    <property type="match status" value="1"/>
</dbReference>
<evidence type="ECO:0000256" key="1">
    <source>
        <dbReference type="SAM" id="MobiDB-lite"/>
    </source>
</evidence>
<dbReference type="PANTHER" id="PTHR23333:SF20">
    <property type="entry name" value="NSFL1 COFACTOR P47"/>
    <property type="match status" value="1"/>
</dbReference>
<dbReference type="Pfam" id="PF14555">
    <property type="entry name" value="UBA_4"/>
    <property type="match status" value="1"/>
</dbReference>
<dbReference type="SUPFAM" id="SSF54236">
    <property type="entry name" value="Ubiquitin-like"/>
    <property type="match status" value="2"/>
</dbReference>
<evidence type="ECO:0000313" key="6">
    <source>
        <dbReference type="Proteomes" id="UP000092461"/>
    </source>
</evidence>
<feature type="compositionally biased region" description="Polar residues" evidence="1">
    <location>
        <begin position="85"/>
        <end position="97"/>
    </location>
</feature>
<name>A0A1B0CX99_LUTLO</name>
<feature type="compositionally biased region" description="Polar residues" evidence="1">
    <location>
        <begin position="277"/>
        <end position="297"/>
    </location>
</feature>
<dbReference type="GO" id="GO:0007030">
    <property type="term" value="P:Golgi organization"/>
    <property type="evidence" value="ECO:0007669"/>
    <property type="project" value="TreeGrafter"/>
</dbReference>
<dbReference type="GO" id="GO:0000045">
    <property type="term" value="P:autophagosome assembly"/>
    <property type="evidence" value="ECO:0007669"/>
    <property type="project" value="TreeGrafter"/>
</dbReference>
<dbReference type="GO" id="GO:0043161">
    <property type="term" value="P:proteasome-mediated ubiquitin-dependent protein catabolic process"/>
    <property type="evidence" value="ECO:0007669"/>
    <property type="project" value="TreeGrafter"/>
</dbReference>
<dbReference type="SMART" id="SM00166">
    <property type="entry name" value="UBX"/>
    <property type="match status" value="1"/>
</dbReference>
<feature type="region of interest" description="Disordered" evidence="1">
    <location>
        <begin position="41"/>
        <end position="128"/>
    </location>
</feature>
<feature type="domain" description="UBX" evidence="2">
    <location>
        <begin position="314"/>
        <end position="345"/>
    </location>
</feature>
<evidence type="ECO:0000313" key="4">
    <source>
        <dbReference type="EMBL" id="MBC1176164.1"/>
    </source>
</evidence>
<dbReference type="InterPro" id="IPR009060">
    <property type="entry name" value="UBA-like_sf"/>
</dbReference>
<dbReference type="AlphaFoldDB" id="A0A1B0CX99"/>
<feature type="domain" description="UBX" evidence="2">
    <location>
        <begin position="467"/>
        <end position="544"/>
    </location>
</feature>
<dbReference type="Proteomes" id="UP000092461">
    <property type="component" value="Unassembled WGS sequence"/>
</dbReference>
<dbReference type="InterPro" id="IPR012989">
    <property type="entry name" value="SEP_domain"/>
</dbReference>
<dbReference type="GO" id="GO:0005829">
    <property type="term" value="C:cytosol"/>
    <property type="evidence" value="ECO:0007669"/>
    <property type="project" value="TreeGrafter"/>
</dbReference>
<dbReference type="EMBL" id="AJWK01033471">
    <property type="status" value="NOT_ANNOTATED_CDS"/>
    <property type="molecule type" value="Genomic_DNA"/>
</dbReference>
<evidence type="ECO:0000313" key="5">
    <source>
        <dbReference type="EnsemblMetazoa" id="LLOJ009635-PA"/>
    </source>
</evidence>
<accession>A0A1B0CX99</accession>
<dbReference type="Gene3D" id="3.30.420.210">
    <property type="entry name" value="SEP domain"/>
    <property type="match status" value="2"/>
</dbReference>
<dbReference type="GO" id="GO:0061025">
    <property type="term" value="P:membrane fusion"/>
    <property type="evidence" value="ECO:0007669"/>
    <property type="project" value="TreeGrafter"/>
</dbReference>
<dbReference type="SUPFAM" id="SSF102848">
    <property type="entry name" value="NSFL1 (p97 ATPase) cofactor p47, SEP domain"/>
    <property type="match status" value="2"/>
</dbReference>
<dbReference type="SMART" id="SM00553">
    <property type="entry name" value="SEP"/>
    <property type="match status" value="2"/>
</dbReference>
<dbReference type="InterPro" id="IPR001012">
    <property type="entry name" value="UBX_dom"/>
</dbReference>
<reference evidence="4" key="2">
    <citation type="journal article" date="2020" name="BMC">
        <title>Leishmania infection induces a limited differential gene expression in the sand fly midgut.</title>
        <authorList>
            <person name="Coutinho-Abreu I.V."/>
            <person name="Serafim T.D."/>
            <person name="Meneses C."/>
            <person name="Kamhawi S."/>
            <person name="Oliveira F."/>
            <person name="Valenzuela J.G."/>
        </authorList>
    </citation>
    <scope>NUCLEOTIDE SEQUENCE</scope>
    <source>
        <strain evidence="4">Jacobina</strain>
        <tissue evidence="4">Midgut</tissue>
    </source>
</reference>
<dbReference type="EMBL" id="AJWK01033472">
    <property type="status" value="NOT_ANNOTATED_CDS"/>
    <property type="molecule type" value="Genomic_DNA"/>
</dbReference>
<evidence type="ECO:0000259" key="3">
    <source>
        <dbReference type="PROSITE" id="PS51399"/>
    </source>
</evidence>
<feature type="compositionally biased region" description="Polar residues" evidence="1">
    <location>
        <begin position="430"/>
        <end position="450"/>
    </location>
</feature>
<dbReference type="InterPro" id="IPR036241">
    <property type="entry name" value="NSFL1C_SEP_dom_sf"/>
</dbReference>
<sequence length="546" mass="60080">MSDQEELISQFKDVTGVSEEQARFHLEAANWTLQIALTSYYEGDHDNDGDPVEVIPDSDDENEAAGGASTQQPDSNQKKDKKFKSSSNIMTLRAMSSSDEDDEQGQAFYAGGSDRSGQQVLGPPKRNPIRDYVSEVFRSAQESGAEVVDPQASHSSAPEMFSGTGYRLGMTNDDHTALPSGRPNRPQNIEPLVLKLWREGFSINDGDLRLYEDPANKEFMSSMTRGEIPNELKKLGGTTVHVNLEDHRHEEFKKPKKRVSVFSGQGHTLGSPAPSMAETTALQMDSATSTSGPSNEASQEECERRASEELNVDASQPTTMIQVRLADGTRLATRFNHTNTNIEPLVLKLWREGFSINDGDLRLYEDPANKEFMSSMTRGEIPNELKKLGGTTVHVNLEDHRHEEFKKPKKRVSVFSGQGHTLGSPAPSMAETTALQMDSATSTSGPSNEASQEECERRASEELNVDASQPTTMIQVRLADGTRLATRFNHTNTVGDIRRYIITARPQYAHQAFALLTTFPSKELSDASATIEAAGLLSAAILQRLK</sequence>
<dbReference type="PROSITE" id="PS50033">
    <property type="entry name" value="UBX"/>
    <property type="match status" value="2"/>
</dbReference>
<dbReference type="VEuPathDB" id="VectorBase:LLOJ009635"/>
<dbReference type="FunFam" id="3.30.420.210:FF:000002">
    <property type="entry name" value="UBX domain-containing protein 1"/>
    <property type="match status" value="2"/>
</dbReference>
<dbReference type="Gene3D" id="3.10.20.90">
    <property type="entry name" value="Phosphatidylinositol 3-kinase Catalytic Subunit, Chain A, domain 1"/>
    <property type="match status" value="2"/>
</dbReference>
<dbReference type="VEuPathDB" id="VectorBase:LLONM1_001566"/>
<dbReference type="Pfam" id="PF08059">
    <property type="entry name" value="SEP"/>
    <property type="match status" value="2"/>
</dbReference>
<organism evidence="5 6">
    <name type="scientific">Lutzomyia longipalpis</name>
    <name type="common">Sand fly</name>
    <dbReference type="NCBI Taxonomy" id="7200"/>
    <lineage>
        <taxon>Eukaryota</taxon>
        <taxon>Metazoa</taxon>
        <taxon>Ecdysozoa</taxon>
        <taxon>Arthropoda</taxon>
        <taxon>Hexapoda</taxon>
        <taxon>Insecta</taxon>
        <taxon>Pterygota</taxon>
        <taxon>Neoptera</taxon>
        <taxon>Endopterygota</taxon>
        <taxon>Diptera</taxon>
        <taxon>Nematocera</taxon>
        <taxon>Psychodoidea</taxon>
        <taxon>Psychodidae</taxon>
        <taxon>Lutzomyia</taxon>
        <taxon>Lutzomyia</taxon>
    </lineage>
</organism>
<feature type="region of interest" description="Disordered" evidence="1">
    <location>
        <begin position="402"/>
        <end position="466"/>
    </location>
</feature>
<dbReference type="FunFam" id="1.10.8.10:FF:000020">
    <property type="entry name" value="NSFL1 (p97) cofactor (p47)"/>
    <property type="match status" value="1"/>
</dbReference>
<dbReference type="InterPro" id="IPR029071">
    <property type="entry name" value="Ubiquitin-like_domsf"/>
</dbReference>
<reference evidence="5" key="3">
    <citation type="submission" date="2020-05" db="UniProtKB">
        <authorList>
            <consortium name="EnsemblMetazoa"/>
        </authorList>
    </citation>
    <scope>IDENTIFICATION</scope>
    <source>
        <strain evidence="5">Jacobina</strain>
    </source>
</reference>
<dbReference type="EnsemblMetazoa" id="LLOJ009635-RA">
    <property type="protein sequence ID" value="LLOJ009635-PA"/>
    <property type="gene ID" value="LLOJ009635"/>
</dbReference>